<dbReference type="AlphaFoldDB" id="A0A0H3UL19"/>
<dbReference type="GO" id="GO:0048039">
    <property type="term" value="F:ubiquinone binding"/>
    <property type="evidence" value="ECO:0007669"/>
    <property type="project" value="TreeGrafter"/>
</dbReference>
<feature type="transmembrane region" description="Helical" evidence="17">
    <location>
        <begin position="296"/>
        <end position="318"/>
    </location>
</feature>
<feature type="transmembrane region" description="Helical" evidence="17">
    <location>
        <begin position="7"/>
        <end position="34"/>
    </location>
</feature>
<dbReference type="GO" id="GO:0015990">
    <property type="term" value="P:electron transport coupled proton transport"/>
    <property type="evidence" value="ECO:0007669"/>
    <property type="project" value="TreeGrafter"/>
</dbReference>
<sequence>MMKFLSFFFFLMFLYFMKFFFFFICFSLVFSLFFFSFFLTDYYSGVSYFLGWDYLSFFMVLLTLWIGCLMILSSEKLYFMGKYSNFFILNLIFLMITLLIAFLSMNLFIFYLFFESSLVPLLILILGWGHQPERLQAGMYMFFYTFLASFPLMISIFYIYTNFMVLDFFLIKGFVNNLVFIFMILVFLVKVPMFFVHLWLPKAHVEAPVSGSMILAGVVLKLGGYGLMRFMDFTILSNDFFIFLISLSLFGSVVISFVCFRQVDFKSLIAYSSVSHMGMVLSGLMIFNSWGFLGSLIMMVGHGLSSSGLFCLINIFYERLGSRSFFVVKGLINVVPSMSLWWFLFCLCNMSFPPSLNFFGELMLMSGLVSWSFMVMFMLMFIFFLSSVYSLFLYSYSQYGKSYLGDFSFSSCYLREYLLVFLHWVPLNFLFLVIIFI</sequence>
<feature type="transmembrane region" description="Helical" evidence="17">
    <location>
        <begin position="109"/>
        <end position="129"/>
    </location>
</feature>
<feature type="transmembrane region" description="Helical" evidence="17">
    <location>
        <begin position="84"/>
        <end position="103"/>
    </location>
</feature>
<dbReference type="GO" id="GO:0031966">
    <property type="term" value="C:mitochondrial membrane"/>
    <property type="evidence" value="ECO:0007669"/>
    <property type="project" value="UniProtKB-SubCell"/>
</dbReference>
<feature type="domain" description="NADH:quinone oxidoreductase/Mrp antiporter transmembrane" evidence="18">
    <location>
        <begin position="104"/>
        <end position="381"/>
    </location>
</feature>
<keyword evidence="15 17" id="KW-0472">Membrane</keyword>
<evidence type="ECO:0000256" key="14">
    <source>
        <dbReference type="ARBA" id="ARBA00023128"/>
    </source>
</evidence>
<dbReference type="Pfam" id="PF01059">
    <property type="entry name" value="Oxidored_q5_N"/>
    <property type="match status" value="1"/>
</dbReference>
<keyword evidence="8 17" id="KW-0812">Transmembrane</keyword>
<feature type="transmembrane region" description="Helical" evidence="17">
    <location>
        <begin position="330"/>
        <end position="352"/>
    </location>
</feature>
<gene>
    <name evidence="20" type="primary">NADH4</name>
</gene>
<dbReference type="EC" id="7.1.1.2" evidence="4 17"/>
<keyword evidence="14 17" id="KW-0496">Mitochondrion</keyword>
<evidence type="ECO:0000256" key="15">
    <source>
        <dbReference type="ARBA" id="ARBA00023136"/>
    </source>
</evidence>
<name>A0A0H3UL19_9COLE</name>
<dbReference type="GO" id="GO:0042773">
    <property type="term" value="P:ATP synthesis coupled electron transport"/>
    <property type="evidence" value="ECO:0007669"/>
    <property type="project" value="InterPro"/>
</dbReference>
<dbReference type="InterPro" id="IPR003918">
    <property type="entry name" value="NADH_UbQ_OxRdtase"/>
</dbReference>
<evidence type="ECO:0000256" key="8">
    <source>
        <dbReference type="ARBA" id="ARBA00022692"/>
    </source>
</evidence>
<keyword evidence="13 17" id="KW-0830">Ubiquinone</keyword>
<feature type="transmembrane region" description="Helical" evidence="17">
    <location>
        <begin position="141"/>
        <end position="160"/>
    </location>
</feature>
<dbReference type="EMBL" id="KJ938490">
    <property type="protein sequence ID" value="AIS38198.1"/>
    <property type="molecule type" value="Genomic_DNA"/>
</dbReference>
<evidence type="ECO:0000256" key="5">
    <source>
        <dbReference type="ARBA" id="ARBA00021006"/>
    </source>
</evidence>
<dbReference type="PANTHER" id="PTHR43507:SF20">
    <property type="entry name" value="NADH-UBIQUINONE OXIDOREDUCTASE CHAIN 4"/>
    <property type="match status" value="1"/>
</dbReference>
<feature type="transmembrane region" description="Helical" evidence="17">
    <location>
        <begin position="207"/>
        <end position="228"/>
    </location>
</feature>
<keyword evidence="12 17" id="KW-0520">NAD</keyword>
<evidence type="ECO:0000256" key="9">
    <source>
        <dbReference type="ARBA" id="ARBA00022967"/>
    </source>
</evidence>
<feature type="transmembrane region" description="Helical" evidence="17">
    <location>
        <begin position="180"/>
        <end position="200"/>
    </location>
</feature>
<dbReference type="PANTHER" id="PTHR43507">
    <property type="entry name" value="NADH-UBIQUINONE OXIDOREDUCTASE CHAIN 4"/>
    <property type="match status" value="1"/>
</dbReference>
<evidence type="ECO:0000256" key="12">
    <source>
        <dbReference type="ARBA" id="ARBA00023027"/>
    </source>
</evidence>
<comment type="catalytic activity">
    <reaction evidence="16 17">
        <text>a ubiquinone + NADH + 5 H(+)(in) = a ubiquinol + NAD(+) + 4 H(+)(out)</text>
        <dbReference type="Rhea" id="RHEA:29091"/>
        <dbReference type="Rhea" id="RHEA-COMP:9565"/>
        <dbReference type="Rhea" id="RHEA-COMP:9566"/>
        <dbReference type="ChEBI" id="CHEBI:15378"/>
        <dbReference type="ChEBI" id="CHEBI:16389"/>
        <dbReference type="ChEBI" id="CHEBI:17976"/>
        <dbReference type="ChEBI" id="CHEBI:57540"/>
        <dbReference type="ChEBI" id="CHEBI:57945"/>
        <dbReference type="EC" id="7.1.1.2"/>
    </reaction>
</comment>
<dbReference type="Pfam" id="PF00361">
    <property type="entry name" value="Proton_antipo_M"/>
    <property type="match status" value="1"/>
</dbReference>
<evidence type="ECO:0000256" key="7">
    <source>
        <dbReference type="ARBA" id="ARBA00022660"/>
    </source>
</evidence>
<keyword evidence="7 17" id="KW-0679">Respiratory chain</keyword>
<comment type="function">
    <text evidence="17">Core subunit of the mitochondrial membrane respiratory chain NADH dehydrogenase (Complex I) which catalyzes electron transfer from NADH through the respiratory chain, using ubiquinone as an electron acceptor. Essential for the catalytic activity and assembly of complex I.</text>
</comment>
<feature type="transmembrane region" description="Helical" evidence="17">
    <location>
        <begin position="268"/>
        <end position="290"/>
    </location>
</feature>
<evidence type="ECO:0000259" key="19">
    <source>
        <dbReference type="Pfam" id="PF01059"/>
    </source>
</evidence>
<keyword evidence="6 17" id="KW-0813">Transport</keyword>
<dbReference type="PRINTS" id="PR01437">
    <property type="entry name" value="NUOXDRDTASE4"/>
</dbReference>
<dbReference type="InterPro" id="IPR000260">
    <property type="entry name" value="NADH4_N"/>
</dbReference>
<evidence type="ECO:0000256" key="6">
    <source>
        <dbReference type="ARBA" id="ARBA00022448"/>
    </source>
</evidence>
<evidence type="ECO:0000256" key="1">
    <source>
        <dbReference type="ARBA" id="ARBA00003257"/>
    </source>
</evidence>
<comment type="similarity">
    <text evidence="3 17">Belongs to the complex I subunit 4 family.</text>
</comment>
<feature type="domain" description="NADH:ubiquinone oxidoreductase chain 4 N-terminal" evidence="19">
    <location>
        <begin position="1"/>
        <end position="101"/>
    </location>
</feature>
<evidence type="ECO:0000256" key="17">
    <source>
        <dbReference type="RuleBase" id="RU003297"/>
    </source>
</evidence>
<evidence type="ECO:0000313" key="20">
    <source>
        <dbReference type="EMBL" id="AIS38198.1"/>
    </source>
</evidence>
<evidence type="ECO:0000256" key="13">
    <source>
        <dbReference type="ARBA" id="ARBA00023075"/>
    </source>
</evidence>
<evidence type="ECO:0000256" key="2">
    <source>
        <dbReference type="ARBA" id="ARBA00004225"/>
    </source>
</evidence>
<evidence type="ECO:0000256" key="11">
    <source>
        <dbReference type="ARBA" id="ARBA00022989"/>
    </source>
</evidence>
<reference evidence="20" key="1">
    <citation type="submission" date="2014-06" db="EMBL/GenBank/DDBJ databases">
        <title>Organization, phylogenetic informative rearrangements and comparative analysis of the mitochondrial genome of bioluminescent Elateroidea (Coleoptera: Polyphaga).</title>
        <authorList>
            <person name="Amaral D.T."/>
            <person name="Mitani Y."/>
            <person name="Ohmiya Y."/>
            <person name="Viviani V."/>
        </authorList>
    </citation>
    <scope>NUCLEOTIDE SEQUENCE</scope>
</reference>
<evidence type="ECO:0000256" key="16">
    <source>
        <dbReference type="ARBA" id="ARBA00049551"/>
    </source>
</evidence>
<feature type="transmembrane region" description="Helical" evidence="17">
    <location>
        <begin position="240"/>
        <end position="261"/>
    </location>
</feature>
<geneLocation type="mitochondrion" evidence="20"/>
<organism evidence="20">
    <name type="scientific">Brasilocerus sp. 2 DTA-2012</name>
    <dbReference type="NCBI Taxonomy" id="1176494"/>
    <lineage>
        <taxon>Eukaryota</taxon>
        <taxon>Metazoa</taxon>
        <taxon>Ecdysozoa</taxon>
        <taxon>Arthropoda</taxon>
        <taxon>Hexapoda</taxon>
        <taxon>Insecta</taxon>
        <taxon>Pterygota</taxon>
        <taxon>Neoptera</taxon>
        <taxon>Endopterygota</taxon>
        <taxon>Coleoptera</taxon>
        <taxon>Polyphaga</taxon>
        <taxon>Elateriformia</taxon>
        <taxon>Elateroidea</taxon>
        <taxon>Phengodidae</taxon>
        <taxon>Mastinocerinae</taxon>
        <taxon>Brasilocerus</taxon>
    </lineage>
</organism>
<feature type="transmembrane region" description="Helical" evidence="17">
    <location>
        <begin position="372"/>
        <end position="396"/>
    </location>
</feature>
<evidence type="ECO:0000256" key="3">
    <source>
        <dbReference type="ARBA" id="ARBA00009025"/>
    </source>
</evidence>
<keyword evidence="9" id="KW-1278">Translocase</keyword>
<dbReference type="InterPro" id="IPR001750">
    <property type="entry name" value="ND/Mrp_TM"/>
</dbReference>
<dbReference type="GO" id="GO:0008137">
    <property type="term" value="F:NADH dehydrogenase (ubiquinone) activity"/>
    <property type="evidence" value="ECO:0007669"/>
    <property type="project" value="UniProtKB-UniRule"/>
</dbReference>
<evidence type="ECO:0000259" key="18">
    <source>
        <dbReference type="Pfam" id="PF00361"/>
    </source>
</evidence>
<accession>A0A0H3UL19</accession>
<proteinExistence type="inferred from homology"/>
<feature type="transmembrane region" description="Helical" evidence="17">
    <location>
        <begin position="417"/>
        <end position="436"/>
    </location>
</feature>
<keyword evidence="10 17" id="KW-0249">Electron transport</keyword>
<comment type="subcellular location">
    <subcellularLocation>
        <location evidence="2 17">Mitochondrion membrane</location>
        <topology evidence="2 17">Multi-pass membrane protein</topology>
    </subcellularLocation>
</comment>
<keyword evidence="11 17" id="KW-1133">Transmembrane helix</keyword>
<evidence type="ECO:0000256" key="10">
    <source>
        <dbReference type="ARBA" id="ARBA00022982"/>
    </source>
</evidence>
<protein>
    <recommendedName>
        <fullName evidence="5 17">NADH-ubiquinone oxidoreductase chain 4</fullName>
        <ecNumber evidence="4 17">7.1.1.2</ecNumber>
    </recommendedName>
</protein>
<feature type="transmembrane region" description="Helical" evidence="17">
    <location>
        <begin position="54"/>
        <end position="72"/>
    </location>
</feature>
<comment type="function">
    <text evidence="1">Core subunit of the mitochondrial membrane respiratory chain NADH dehydrogenase (Complex I) that is believed to belong to the minimal assembly required for catalysis. Complex I functions in the transfer of electrons from NADH to the respiratory chain. The immediate electron acceptor for the enzyme is believed to be ubiquinone.</text>
</comment>
<evidence type="ECO:0000256" key="4">
    <source>
        <dbReference type="ARBA" id="ARBA00012944"/>
    </source>
</evidence>
<dbReference type="GO" id="GO:0003954">
    <property type="term" value="F:NADH dehydrogenase activity"/>
    <property type="evidence" value="ECO:0007669"/>
    <property type="project" value="TreeGrafter"/>
</dbReference>